<dbReference type="RefSeq" id="WP_093072723.1">
    <property type="nucleotide sequence ID" value="NZ_FOGV01000010.1"/>
</dbReference>
<proteinExistence type="predicted"/>
<dbReference type="OrthoDB" id="2412610at2"/>
<dbReference type="EMBL" id="FOGV01000010">
    <property type="protein sequence ID" value="SER96391.1"/>
    <property type="molecule type" value="Genomic_DNA"/>
</dbReference>
<accession>A0A1H9TGW7</accession>
<gene>
    <name evidence="1" type="ORF">SAMN05444126_11016</name>
</gene>
<organism evidence="1 2">
    <name type="scientific">Salisediminibacterium halotolerans</name>
    <dbReference type="NCBI Taxonomy" id="517425"/>
    <lineage>
        <taxon>Bacteria</taxon>
        <taxon>Bacillati</taxon>
        <taxon>Bacillota</taxon>
        <taxon>Bacilli</taxon>
        <taxon>Bacillales</taxon>
        <taxon>Bacillaceae</taxon>
        <taxon>Salisediminibacterium</taxon>
    </lineage>
</organism>
<sequence length="202" mass="22719">MNRWKVSFFVLAAAVLLTISLAFFWLNSISSDNSESTFERPDISAQDGAEFRVSTSIEDLNTWIAQEMAREGEEDFDLYVDDAVYVEANIDAFGFQVPMEMQLNPVLLDNGNIELQEESFQIATIDLPSKQLFQVIGQTVELPEWITVVPDEQLFYVDLRSSAGEEADIRVVTFDLEDEDIEIAVTLTGEGEPLFTDDEPAS</sequence>
<protein>
    <submittedName>
        <fullName evidence="1">Uncharacterized protein YpmS</fullName>
    </submittedName>
</protein>
<reference evidence="2" key="1">
    <citation type="submission" date="2016-10" db="EMBL/GenBank/DDBJ databases">
        <authorList>
            <person name="de Groot N.N."/>
        </authorList>
    </citation>
    <scope>NUCLEOTIDE SEQUENCE [LARGE SCALE GENOMIC DNA]</scope>
    <source>
        <strain evidence="2">10nlg</strain>
    </source>
</reference>
<keyword evidence="2" id="KW-1185">Reference proteome</keyword>
<dbReference type="Proteomes" id="UP000199318">
    <property type="component" value="Unassembled WGS sequence"/>
</dbReference>
<dbReference type="STRING" id="1464123.SAMN05444126_11016"/>
<evidence type="ECO:0000313" key="1">
    <source>
        <dbReference type="EMBL" id="SER96391.1"/>
    </source>
</evidence>
<name>A0A1H9TGW7_9BACI</name>
<evidence type="ECO:0000313" key="2">
    <source>
        <dbReference type="Proteomes" id="UP000199318"/>
    </source>
</evidence>
<dbReference type="AlphaFoldDB" id="A0A1H9TGW7"/>
<dbReference type="Pfam" id="PF09911">
    <property type="entry name" value="DUF2140"/>
    <property type="match status" value="1"/>
</dbReference>
<dbReference type="InterPro" id="IPR018672">
    <property type="entry name" value="DUF2140"/>
</dbReference>
<comment type="caution">
    <text evidence="1">The sequence shown here is derived from an EMBL/GenBank/DDBJ whole genome shotgun (WGS) entry which is preliminary data.</text>
</comment>